<accession>A0A9P6DWF0</accession>
<proteinExistence type="predicted"/>
<reference evidence="2" key="1">
    <citation type="journal article" date="2020" name="Nat. Commun.">
        <title>Large-scale genome sequencing of mycorrhizal fungi provides insights into the early evolution of symbiotic traits.</title>
        <authorList>
            <person name="Miyauchi S."/>
            <person name="Kiss E."/>
            <person name="Kuo A."/>
            <person name="Drula E."/>
            <person name="Kohler A."/>
            <person name="Sanchez-Garcia M."/>
            <person name="Morin E."/>
            <person name="Andreopoulos B."/>
            <person name="Barry K.W."/>
            <person name="Bonito G."/>
            <person name="Buee M."/>
            <person name="Carver A."/>
            <person name="Chen C."/>
            <person name="Cichocki N."/>
            <person name="Clum A."/>
            <person name="Culley D."/>
            <person name="Crous P.W."/>
            <person name="Fauchery L."/>
            <person name="Girlanda M."/>
            <person name="Hayes R.D."/>
            <person name="Keri Z."/>
            <person name="LaButti K."/>
            <person name="Lipzen A."/>
            <person name="Lombard V."/>
            <person name="Magnuson J."/>
            <person name="Maillard F."/>
            <person name="Murat C."/>
            <person name="Nolan M."/>
            <person name="Ohm R.A."/>
            <person name="Pangilinan J."/>
            <person name="Pereira M.F."/>
            <person name="Perotto S."/>
            <person name="Peter M."/>
            <person name="Pfister S."/>
            <person name="Riley R."/>
            <person name="Sitrit Y."/>
            <person name="Stielow J.B."/>
            <person name="Szollosi G."/>
            <person name="Zifcakova L."/>
            <person name="Stursova M."/>
            <person name="Spatafora J.W."/>
            <person name="Tedersoo L."/>
            <person name="Vaario L.M."/>
            <person name="Yamada A."/>
            <person name="Yan M."/>
            <person name="Wang P."/>
            <person name="Xu J."/>
            <person name="Bruns T."/>
            <person name="Baldrian P."/>
            <person name="Vilgalys R."/>
            <person name="Dunand C."/>
            <person name="Henrissat B."/>
            <person name="Grigoriev I.V."/>
            <person name="Hibbett D."/>
            <person name="Nagy L.G."/>
            <person name="Martin F.M."/>
        </authorList>
    </citation>
    <scope>NUCLEOTIDE SEQUENCE</scope>
    <source>
        <strain evidence="2">UP504</strain>
    </source>
</reference>
<dbReference type="Proteomes" id="UP000886523">
    <property type="component" value="Unassembled WGS sequence"/>
</dbReference>
<keyword evidence="3" id="KW-1185">Reference proteome</keyword>
<comment type="caution">
    <text evidence="2">The sequence shown here is derived from an EMBL/GenBank/DDBJ whole genome shotgun (WGS) entry which is preliminary data.</text>
</comment>
<evidence type="ECO:0000313" key="3">
    <source>
        <dbReference type="Proteomes" id="UP000886523"/>
    </source>
</evidence>
<evidence type="ECO:0000256" key="1">
    <source>
        <dbReference type="SAM" id="MobiDB-lite"/>
    </source>
</evidence>
<gene>
    <name evidence="2" type="ORF">BS47DRAFT_943453</name>
</gene>
<protein>
    <submittedName>
        <fullName evidence="2">Uncharacterized protein</fullName>
    </submittedName>
</protein>
<sequence length="207" mass="22110">MATPIAATITAIAATRCARRLAGLATSPAPSLNSKRGSSFQSPSGPPSYKSQTKDKDGYLSPDASFLSLQDDSIPVRPNRARLLPGRSEKQDIKVSDDHLQTQLPPRTTIVHFEQSGKMSELHGQDGADSLRKSSLASTQVDEKVSIEIVSKVTPLNAQESDYYKFPRTPISHSGASFGIDLERSHGTSAIGLPVDPKPTGSSVRLA</sequence>
<evidence type="ECO:0000313" key="2">
    <source>
        <dbReference type="EMBL" id="KAF9513669.1"/>
    </source>
</evidence>
<organism evidence="2 3">
    <name type="scientific">Hydnum rufescens UP504</name>
    <dbReference type="NCBI Taxonomy" id="1448309"/>
    <lineage>
        <taxon>Eukaryota</taxon>
        <taxon>Fungi</taxon>
        <taxon>Dikarya</taxon>
        <taxon>Basidiomycota</taxon>
        <taxon>Agaricomycotina</taxon>
        <taxon>Agaricomycetes</taxon>
        <taxon>Cantharellales</taxon>
        <taxon>Hydnaceae</taxon>
        <taxon>Hydnum</taxon>
    </lineage>
</organism>
<dbReference type="EMBL" id="MU128969">
    <property type="protein sequence ID" value="KAF9513669.1"/>
    <property type="molecule type" value="Genomic_DNA"/>
</dbReference>
<feature type="region of interest" description="Disordered" evidence="1">
    <location>
        <begin position="25"/>
        <end position="64"/>
    </location>
</feature>
<dbReference type="AlphaFoldDB" id="A0A9P6DWF0"/>
<feature type="compositionally biased region" description="Basic and acidic residues" evidence="1">
    <location>
        <begin position="87"/>
        <end position="97"/>
    </location>
</feature>
<feature type="region of interest" description="Disordered" evidence="1">
    <location>
        <begin position="187"/>
        <end position="207"/>
    </location>
</feature>
<feature type="region of interest" description="Disordered" evidence="1">
    <location>
        <begin position="77"/>
        <end position="97"/>
    </location>
</feature>
<name>A0A9P6DWF0_9AGAM</name>